<dbReference type="EMBL" id="VSRR010000143">
    <property type="protein sequence ID" value="MPC11051.1"/>
    <property type="molecule type" value="Genomic_DNA"/>
</dbReference>
<keyword evidence="2" id="KW-0732">Signal</keyword>
<dbReference type="Proteomes" id="UP000324222">
    <property type="component" value="Unassembled WGS sequence"/>
</dbReference>
<sequence>MSAFLFLVSLSFLSNTAINTTLTSLSDTLSPLPSSHYPPVRPARDGGRLASGPRGGANAQPSTH</sequence>
<feature type="region of interest" description="Disordered" evidence="1">
    <location>
        <begin position="25"/>
        <end position="64"/>
    </location>
</feature>
<evidence type="ECO:0008006" key="5">
    <source>
        <dbReference type="Google" id="ProtNLM"/>
    </source>
</evidence>
<proteinExistence type="predicted"/>
<feature type="signal peptide" evidence="2">
    <location>
        <begin position="1"/>
        <end position="17"/>
    </location>
</feature>
<feature type="compositionally biased region" description="Low complexity" evidence="1">
    <location>
        <begin position="25"/>
        <end position="35"/>
    </location>
</feature>
<protein>
    <recommendedName>
        <fullName evidence="5">Secreted protein</fullName>
    </recommendedName>
</protein>
<evidence type="ECO:0000256" key="1">
    <source>
        <dbReference type="SAM" id="MobiDB-lite"/>
    </source>
</evidence>
<accession>A0A5B7CQG3</accession>
<comment type="caution">
    <text evidence="3">The sequence shown here is derived from an EMBL/GenBank/DDBJ whole genome shotgun (WGS) entry which is preliminary data.</text>
</comment>
<evidence type="ECO:0000313" key="4">
    <source>
        <dbReference type="Proteomes" id="UP000324222"/>
    </source>
</evidence>
<evidence type="ECO:0000313" key="3">
    <source>
        <dbReference type="EMBL" id="MPC11051.1"/>
    </source>
</evidence>
<name>A0A5B7CQG3_PORTR</name>
<feature type="chain" id="PRO_5022942537" description="Secreted protein" evidence="2">
    <location>
        <begin position="18"/>
        <end position="64"/>
    </location>
</feature>
<evidence type="ECO:0000256" key="2">
    <source>
        <dbReference type="SAM" id="SignalP"/>
    </source>
</evidence>
<reference evidence="3 4" key="1">
    <citation type="submission" date="2019-05" db="EMBL/GenBank/DDBJ databases">
        <title>Another draft genome of Portunus trituberculatus and its Hox gene families provides insights of decapod evolution.</title>
        <authorList>
            <person name="Jeong J.-H."/>
            <person name="Song I."/>
            <person name="Kim S."/>
            <person name="Choi T."/>
            <person name="Kim D."/>
            <person name="Ryu S."/>
            <person name="Kim W."/>
        </authorList>
    </citation>
    <scope>NUCLEOTIDE SEQUENCE [LARGE SCALE GENOMIC DNA]</scope>
    <source>
        <tissue evidence="3">Muscle</tissue>
    </source>
</reference>
<dbReference type="AlphaFoldDB" id="A0A5B7CQG3"/>
<gene>
    <name evidence="3" type="ORF">E2C01_003704</name>
</gene>
<organism evidence="3 4">
    <name type="scientific">Portunus trituberculatus</name>
    <name type="common">Swimming crab</name>
    <name type="synonym">Neptunus trituberculatus</name>
    <dbReference type="NCBI Taxonomy" id="210409"/>
    <lineage>
        <taxon>Eukaryota</taxon>
        <taxon>Metazoa</taxon>
        <taxon>Ecdysozoa</taxon>
        <taxon>Arthropoda</taxon>
        <taxon>Crustacea</taxon>
        <taxon>Multicrustacea</taxon>
        <taxon>Malacostraca</taxon>
        <taxon>Eumalacostraca</taxon>
        <taxon>Eucarida</taxon>
        <taxon>Decapoda</taxon>
        <taxon>Pleocyemata</taxon>
        <taxon>Brachyura</taxon>
        <taxon>Eubrachyura</taxon>
        <taxon>Portunoidea</taxon>
        <taxon>Portunidae</taxon>
        <taxon>Portuninae</taxon>
        <taxon>Portunus</taxon>
    </lineage>
</organism>
<keyword evidence="4" id="KW-1185">Reference proteome</keyword>